<evidence type="ECO:0000313" key="10">
    <source>
        <dbReference type="EMBL" id="CAH3046582.1"/>
    </source>
</evidence>
<dbReference type="SUPFAM" id="SSF49899">
    <property type="entry name" value="Concanavalin A-like lectins/glucanases"/>
    <property type="match status" value="1"/>
</dbReference>
<evidence type="ECO:0000256" key="2">
    <source>
        <dbReference type="ARBA" id="ARBA00022448"/>
    </source>
</evidence>
<evidence type="ECO:0000256" key="7">
    <source>
        <dbReference type="ARBA" id="ARBA00023303"/>
    </source>
</evidence>
<feature type="transmembrane region" description="Helical" evidence="8">
    <location>
        <begin position="72"/>
        <end position="96"/>
    </location>
</feature>
<feature type="domain" description="Ion transport" evidence="9">
    <location>
        <begin position="28"/>
        <end position="230"/>
    </location>
</feature>
<evidence type="ECO:0000256" key="5">
    <source>
        <dbReference type="ARBA" id="ARBA00023065"/>
    </source>
</evidence>
<dbReference type="InterPro" id="IPR005821">
    <property type="entry name" value="Ion_trans_dom"/>
</dbReference>
<gene>
    <name evidence="10" type="ORF">PLOB_00008172</name>
</gene>
<comment type="caution">
    <text evidence="10">The sequence shown here is derived from an EMBL/GenBank/DDBJ whole genome shotgun (WGS) entry which is preliminary data.</text>
</comment>
<dbReference type="Proteomes" id="UP001159405">
    <property type="component" value="Unassembled WGS sequence"/>
</dbReference>
<dbReference type="Gene3D" id="2.60.120.920">
    <property type="match status" value="1"/>
</dbReference>
<evidence type="ECO:0000256" key="6">
    <source>
        <dbReference type="ARBA" id="ARBA00023136"/>
    </source>
</evidence>
<keyword evidence="6 8" id="KW-0472">Membrane</keyword>
<evidence type="ECO:0000256" key="3">
    <source>
        <dbReference type="ARBA" id="ARBA00022692"/>
    </source>
</evidence>
<keyword evidence="3 8" id="KW-0812">Transmembrane</keyword>
<keyword evidence="4 8" id="KW-1133">Transmembrane helix</keyword>
<feature type="transmembrane region" description="Helical" evidence="8">
    <location>
        <begin position="108"/>
        <end position="134"/>
    </location>
</feature>
<dbReference type="InterPro" id="IPR013320">
    <property type="entry name" value="ConA-like_dom_sf"/>
</dbReference>
<dbReference type="InterPro" id="IPR002153">
    <property type="entry name" value="TRPC_channel"/>
</dbReference>
<evidence type="ECO:0000256" key="1">
    <source>
        <dbReference type="ARBA" id="ARBA00004141"/>
    </source>
</evidence>
<evidence type="ECO:0000259" key="9">
    <source>
        <dbReference type="Pfam" id="PF00520"/>
    </source>
</evidence>
<comment type="subcellular location">
    <subcellularLocation>
        <location evidence="1">Membrane</location>
        <topology evidence="1">Multi-pass membrane protein</topology>
    </subcellularLocation>
</comment>
<evidence type="ECO:0000313" key="11">
    <source>
        <dbReference type="Proteomes" id="UP001159405"/>
    </source>
</evidence>
<feature type="transmembrane region" description="Helical" evidence="8">
    <location>
        <begin position="40"/>
        <end position="60"/>
    </location>
</feature>
<evidence type="ECO:0000256" key="4">
    <source>
        <dbReference type="ARBA" id="ARBA00022989"/>
    </source>
</evidence>
<sequence length="568" mass="65187">MKQIIDFARKPSEHKFTGLSLFKAKLKGFIFTYSRDRWNVFDFLTFVVYIFAILPLRIAIWVESESVNNNRILAVAGYLYGVNTMFLTLRAFGSLLETTKGVGTVQIAFFHIIGDAVVVVVHFLAITVAFASTITKVFVAEKTMVSKNTPAKQPVCNKSGIQCWWKIAKHLGWSLLDLSEGLSTLESTDSYSETLAQLLFAAYLIFALILLINMLIALLSNTYQRVQDNSRNEWVFKRAIAVQTYLNYHPIPVPWNVLYIPTVWIYNLICKRKVALKKTSQWNIQDDLKFLLDKYRLKYGDSFPPKTNKIDQLLDDAENTESMVNQILYRTFTHQKCHDKALLPTGAKAWEAHEAILVDGYLITRQPYERKVSDWRYGARYTKPFSPRFPHFEVMILESGETRWLGIGVVFDHYGTDKMPGWREETVGFHTDDSKIFDTQHCDFGKRTIGSTAARRGDVIRCTVVFEEKREVDGQIRVPVVFSVNGSKIIPKDKNQPSIEYSMDKPLFPYLMCAREDIDFQGQELTSNIAELQTKLECVEKNFDTKLECVQSKLDALLEKLGEGKKNK</sequence>
<feature type="transmembrane region" description="Helical" evidence="8">
    <location>
        <begin position="195"/>
        <end position="219"/>
    </location>
</feature>
<reference evidence="10 11" key="1">
    <citation type="submission" date="2022-05" db="EMBL/GenBank/DDBJ databases">
        <authorList>
            <consortium name="Genoscope - CEA"/>
            <person name="William W."/>
        </authorList>
    </citation>
    <scope>NUCLEOTIDE SEQUENCE [LARGE SCALE GENOMIC DNA]</scope>
</reference>
<accession>A0ABN8NDK4</accession>
<dbReference type="InterPro" id="IPR043136">
    <property type="entry name" value="B30.2/SPRY_sf"/>
</dbReference>
<dbReference type="PANTHER" id="PTHR10117">
    <property type="entry name" value="TRANSIENT RECEPTOR POTENTIAL CHANNEL"/>
    <property type="match status" value="1"/>
</dbReference>
<keyword evidence="11" id="KW-1185">Reference proteome</keyword>
<name>A0ABN8NDK4_9CNID</name>
<dbReference type="PANTHER" id="PTHR10117:SF54">
    <property type="entry name" value="TRANSIENT RECEPTOR POTENTIAL-GAMMA PROTEIN"/>
    <property type="match status" value="1"/>
</dbReference>
<protein>
    <recommendedName>
        <fullName evidence="9">Ion transport domain-containing protein</fullName>
    </recommendedName>
</protein>
<keyword evidence="7" id="KW-0407">Ion channel</keyword>
<organism evidence="10 11">
    <name type="scientific">Porites lobata</name>
    <dbReference type="NCBI Taxonomy" id="104759"/>
    <lineage>
        <taxon>Eukaryota</taxon>
        <taxon>Metazoa</taxon>
        <taxon>Cnidaria</taxon>
        <taxon>Anthozoa</taxon>
        <taxon>Hexacorallia</taxon>
        <taxon>Scleractinia</taxon>
        <taxon>Fungiina</taxon>
        <taxon>Poritidae</taxon>
        <taxon>Porites</taxon>
    </lineage>
</organism>
<dbReference type="Pfam" id="PF00520">
    <property type="entry name" value="Ion_trans"/>
    <property type="match status" value="1"/>
</dbReference>
<evidence type="ECO:0000256" key="8">
    <source>
        <dbReference type="SAM" id="Phobius"/>
    </source>
</evidence>
<dbReference type="PRINTS" id="PR01097">
    <property type="entry name" value="TRNSRECEPTRP"/>
</dbReference>
<dbReference type="EMBL" id="CALNXK010000014">
    <property type="protein sequence ID" value="CAH3046582.1"/>
    <property type="molecule type" value="Genomic_DNA"/>
</dbReference>
<keyword evidence="5" id="KW-0406">Ion transport</keyword>
<proteinExistence type="predicted"/>
<keyword evidence="2" id="KW-0813">Transport</keyword>